<evidence type="ECO:0000256" key="5">
    <source>
        <dbReference type="RuleBase" id="RU000383"/>
    </source>
</evidence>
<feature type="compositionally biased region" description="Basic and acidic residues" evidence="6">
    <location>
        <begin position="471"/>
        <end position="485"/>
    </location>
</feature>
<organism evidence="8 9">
    <name type="scientific">Dendrobium chrysotoxum</name>
    <name type="common">Orchid</name>
    <dbReference type="NCBI Taxonomy" id="161865"/>
    <lineage>
        <taxon>Eukaryota</taxon>
        <taxon>Viridiplantae</taxon>
        <taxon>Streptophyta</taxon>
        <taxon>Embryophyta</taxon>
        <taxon>Tracheophyta</taxon>
        <taxon>Spermatophyta</taxon>
        <taxon>Magnoliopsida</taxon>
        <taxon>Liliopsida</taxon>
        <taxon>Asparagales</taxon>
        <taxon>Orchidaceae</taxon>
        <taxon>Epidendroideae</taxon>
        <taxon>Malaxideae</taxon>
        <taxon>Dendrobiinae</taxon>
        <taxon>Dendrobium</taxon>
    </lineage>
</organism>
<evidence type="ECO:0000256" key="2">
    <source>
        <dbReference type="ARBA" id="ARBA00023127"/>
    </source>
</evidence>
<dbReference type="SMART" id="SM00385">
    <property type="entry name" value="CYCLIN"/>
    <property type="match status" value="2"/>
</dbReference>
<dbReference type="FunFam" id="1.10.472.10:FF:000028">
    <property type="entry name" value="Cyclin-T1-5 like"/>
    <property type="match status" value="1"/>
</dbReference>
<dbReference type="PANTHER" id="PTHR10026">
    <property type="entry name" value="CYCLIN"/>
    <property type="match status" value="1"/>
</dbReference>
<comment type="caution">
    <text evidence="8">The sequence shown here is derived from an EMBL/GenBank/DDBJ whole genome shotgun (WGS) entry which is preliminary data.</text>
</comment>
<feature type="region of interest" description="Disordered" evidence="6">
    <location>
        <begin position="272"/>
        <end position="323"/>
    </location>
</feature>
<dbReference type="GO" id="GO:0016538">
    <property type="term" value="F:cyclin-dependent protein serine/threonine kinase regulator activity"/>
    <property type="evidence" value="ECO:0007669"/>
    <property type="project" value="InterPro"/>
</dbReference>
<evidence type="ECO:0000256" key="6">
    <source>
        <dbReference type="SAM" id="MobiDB-lite"/>
    </source>
</evidence>
<evidence type="ECO:0000256" key="1">
    <source>
        <dbReference type="ARBA" id="ARBA00022618"/>
    </source>
</evidence>
<dbReference type="InterPro" id="IPR006671">
    <property type="entry name" value="Cyclin_N"/>
</dbReference>
<reference evidence="8 9" key="1">
    <citation type="journal article" date="2021" name="Hortic Res">
        <title>Chromosome-scale assembly of the Dendrobium chrysotoxum genome enhances the understanding of orchid evolution.</title>
        <authorList>
            <person name="Zhang Y."/>
            <person name="Zhang G.Q."/>
            <person name="Zhang D."/>
            <person name="Liu X.D."/>
            <person name="Xu X.Y."/>
            <person name="Sun W.H."/>
            <person name="Yu X."/>
            <person name="Zhu X."/>
            <person name="Wang Z.W."/>
            <person name="Zhao X."/>
            <person name="Zhong W.Y."/>
            <person name="Chen H."/>
            <person name="Yin W.L."/>
            <person name="Huang T."/>
            <person name="Niu S.C."/>
            <person name="Liu Z.J."/>
        </authorList>
    </citation>
    <scope>NUCLEOTIDE SEQUENCE [LARGE SCALE GENOMIC DNA]</scope>
    <source>
        <strain evidence="8">Lindl</strain>
    </source>
</reference>
<name>A0AAV7FTW6_DENCH</name>
<evidence type="ECO:0000313" key="9">
    <source>
        <dbReference type="Proteomes" id="UP000775213"/>
    </source>
</evidence>
<dbReference type="GO" id="GO:0051301">
    <property type="term" value="P:cell division"/>
    <property type="evidence" value="ECO:0007669"/>
    <property type="project" value="UniProtKB-KW"/>
</dbReference>
<dbReference type="CDD" id="cd20588">
    <property type="entry name" value="CYCLIN_AcCycT_rpt2"/>
    <property type="match status" value="1"/>
</dbReference>
<evidence type="ECO:0000313" key="8">
    <source>
        <dbReference type="EMBL" id="KAH0453074.1"/>
    </source>
</evidence>
<dbReference type="InterPro" id="IPR036915">
    <property type="entry name" value="Cyclin-like_sf"/>
</dbReference>
<keyword evidence="2 5" id="KW-0195">Cyclin</keyword>
<dbReference type="AlphaFoldDB" id="A0AAV7FTW6"/>
<dbReference type="SUPFAM" id="SSF47954">
    <property type="entry name" value="Cyclin-like"/>
    <property type="match status" value="2"/>
</dbReference>
<accession>A0AAV7FTW6</accession>
<comment type="similarity">
    <text evidence="4">Belongs to the cyclin family. Cyclin T subfamily.</text>
</comment>
<dbReference type="InterPro" id="IPR013763">
    <property type="entry name" value="Cyclin-like_dom"/>
</dbReference>
<dbReference type="InterPro" id="IPR043198">
    <property type="entry name" value="Cyclin/Ssn8"/>
</dbReference>
<protein>
    <recommendedName>
        <fullName evidence="7">Cyclin-like domain-containing protein</fullName>
    </recommendedName>
</protein>
<dbReference type="Pfam" id="PF21797">
    <property type="entry name" value="CycT2-like_C"/>
    <property type="match status" value="1"/>
</dbReference>
<dbReference type="EMBL" id="JAGFBR010000016">
    <property type="protein sequence ID" value="KAH0453074.1"/>
    <property type="molecule type" value="Genomic_DNA"/>
</dbReference>
<feature type="compositionally biased region" description="Low complexity" evidence="6">
    <location>
        <begin position="297"/>
        <end position="313"/>
    </location>
</feature>
<feature type="domain" description="Cyclin-like" evidence="7">
    <location>
        <begin position="66"/>
        <end position="168"/>
    </location>
</feature>
<feature type="domain" description="Cyclin-like" evidence="7">
    <location>
        <begin position="181"/>
        <end position="266"/>
    </location>
</feature>
<dbReference type="Proteomes" id="UP000775213">
    <property type="component" value="Unassembled WGS sequence"/>
</dbReference>
<dbReference type="CDD" id="cd20587">
    <property type="entry name" value="CYCLIN_AcCycT_rpt1"/>
    <property type="match status" value="1"/>
</dbReference>
<dbReference type="FunFam" id="1.10.472.10:FF:000026">
    <property type="entry name" value="Cyclin-T1-5 like"/>
    <property type="match status" value="1"/>
</dbReference>
<evidence type="ECO:0000256" key="4">
    <source>
        <dbReference type="ARBA" id="ARBA00061204"/>
    </source>
</evidence>
<feature type="compositionally biased region" description="Basic and acidic residues" evidence="6">
    <location>
        <begin position="504"/>
        <end position="516"/>
    </location>
</feature>
<feature type="compositionally biased region" description="Polar residues" evidence="6">
    <location>
        <begin position="272"/>
        <end position="288"/>
    </location>
</feature>
<evidence type="ECO:0000256" key="3">
    <source>
        <dbReference type="ARBA" id="ARBA00023306"/>
    </source>
</evidence>
<keyword evidence="9" id="KW-1185">Reference proteome</keyword>
<evidence type="ECO:0000259" key="7">
    <source>
        <dbReference type="SMART" id="SM00385"/>
    </source>
</evidence>
<sequence>MAGYATVDSSHHGVGQNGPQVGCYEEPHDYGARWYFTRKEIEEYSPSRRDGIDLKKETYLRKSYCTFLRELGMRLRVPQVTIATAIVFCHRFFLRQSHAKNDKMTIATVCMFLAGKVEETPRPLKDVILVSYEIIHKKGPFNAQKIKHKEVYEQQKELILLGERLVLATLGFDLNVHHPYKPLVDAIKLFNVAKSSLAKVAWNFVNDGLRTSLCLQFKPMHIAAGAIFLAAKFIKVKLPSDGEKAWWQVFDVTPRQLEDVSNQLLELYEQNQATQQSHRNETNGSSCAGINHYPTGTTTSTVSESSASVNNASQGGQPASPMRPIRIQQSNADSKRLGSLNTQSHRNCHGSSADDKTGGVWDHSADCNGKDGSYRETELISGLWESFTAEDLNSSKHDRGSAAEVISAGEKAQKLKNDAAKKNDLIEKQVEDEIELAMEDEEMRRVKRRNWPKPVHRVEQPVLANMRRRQCKEEDGNPSSLDEHNYSSQKLQSNNVKLSGTMKRKPDEKMWSDHSGRDHKRFR</sequence>
<dbReference type="Gene3D" id="1.10.472.10">
    <property type="entry name" value="Cyclin-like"/>
    <property type="match status" value="2"/>
</dbReference>
<feature type="compositionally biased region" description="Polar residues" evidence="6">
    <location>
        <begin position="486"/>
        <end position="498"/>
    </location>
</feature>
<keyword evidence="1" id="KW-0132">Cell division</keyword>
<dbReference type="Pfam" id="PF00134">
    <property type="entry name" value="Cyclin_N"/>
    <property type="match status" value="1"/>
</dbReference>
<proteinExistence type="inferred from homology"/>
<feature type="region of interest" description="Disordered" evidence="6">
    <location>
        <begin position="337"/>
        <end position="358"/>
    </location>
</feature>
<dbReference type="GO" id="GO:0006357">
    <property type="term" value="P:regulation of transcription by RNA polymerase II"/>
    <property type="evidence" value="ECO:0007669"/>
    <property type="project" value="InterPro"/>
</dbReference>
<keyword evidence="3" id="KW-0131">Cell cycle</keyword>
<dbReference type="PIRSF" id="PIRSF036580">
    <property type="entry name" value="Cyclin_L"/>
    <property type="match status" value="1"/>
</dbReference>
<feature type="region of interest" description="Disordered" evidence="6">
    <location>
        <begin position="462"/>
        <end position="523"/>
    </location>
</feature>
<gene>
    <name evidence="8" type="ORF">IEQ34_017398</name>
</gene>